<dbReference type="GO" id="GO:0051087">
    <property type="term" value="F:protein-folding chaperone binding"/>
    <property type="evidence" value="ECO:0007669"/>
    <property type="project" value="TreeGrafter"/>
</dbReference>
<protein>
    <recommendedName>
        <fullName evidence="2">J domain-containing protein</fullName>
    </recommendedName>
</protein>
<organism evidence="3 4">
    <name type="scientific">Fistulifera solaris</name>
    <name type="common">Oleaginous diatom</name>
    <dbReference type="NCBI Taxonomy" id="1519565"/>
    <lineage>
        <taxon>Eukaryota</taxon>
        <taxon>Sar</taxon>
        <taxon>Stramenopiles</taxon>
        <taxon>Ochrophyta</taxon>
        <taxon>Bacillariophyta</taxon>
        <taxon>Bacillariophyceae</taxon>
        <taxon>Bacillariophycidae</taxon>
        <taxon>Naviculales</taxon>
        <taxon>Naviculaceae</taxon>
        <taxon>Fistulifera</taxon>
    </lineage>
</organism>
<dbReference type="GO" id="GO:0051082">
    <property type="term" value="F:unfolded protein binding"/>
    <property type="evidence" value="ECO:0007669"/>
    <property type="project" value="TreeGrafter"/>
</dbReference>
<accession>A0A1Z5JTU8</accession>
<dbReference type="SMART" id="SM00271">
    <property type="entry name" value="DnaJ"/>
    <property type="match status" value="1"/>
</dbReference>
<feature type="domain" description="J" evidence="2">
    <location>
        <begin position="6"/>
        <end position="80"/>
    </location>
</feature>
<sequence length="315" mass="36500">MNQDENPYDVLGVSVNATEADIKSAYRKAALRYHPDKQTNEQDRQTATEKFAKLSNAYEILSNPELKRQFDIEQQYSQYDHRTFHEPFRRGHFHDPFQVFEQVFREEFGRSSRSTPRGSGMRDSFFSPDPMFTRGSLFDDPFFSSRSQSRGEQRAGDSSSFFDNDPFFSASPFAGFFGGRDPFSEMRRMHESFHDRTIDRNQANNSNQPDGYITSTSTFTRMINGKQQTVTERIVRKRDGTIVEHHKETTGDDDFPGTAALPFSHNSKDKQLEQHPSNQNNASDSKQELQRQVTKNSLQRHSSKTPSEGRRGWFW</sequence>
<keyword evidence="4" id="KW-1185">Reference proteome</keyword>
<evidence type="ECO:0000259" key="2">
    <source>
        <dbReference type="PROSITE" id="PS50076"/>
    </source>
</evidence>
<evidence type="ECO:0000313" key="3">
    <source>
        <dbReference type="EMBL" id="GAX17208.1"/>
    </source>
</evidence>
<gene>
    <name evidence="3" type="ORF">FisN_10Lh061</name>
</gene>
<feature type="compositionally biased region" description="Polar residues" evidence="1">
    <location>
        <begin position="274"/>
        <end position="306"/>
    </location>
</feature>
<dbReference type="Proteomes" id="UP000198406">
    <property type="component" value="Unassembled WGS sequence"/>
</dbReference>
<dbReference type="PANTHER" id="PTHR43948">
    <property type="entry name" value="DNAJ HOMOLOG SUBFAMILY B"/>
    <property type="match status" value="1"/>
</dbReference>
<evidence type="ECO:0000256" key="1">
    <source>
        <dbReference type="SAM" id="MobiDB-lite"/>
    </source>
</evidence>
<dbReference type="InParanoid" id="A0A1Z5JTU8"/>
<dbReference type="PROSITE" id="PS00636">
    <property type="entry name" value="DNAJ_1"/>
    <property type="match status" value="1"/>
</dbReference>
<dbReference type="GO" id="GO:0044183">
    <property type="term" value="F:protein folding chaperone"/>
    <property type="evidence" value="ECO:0007669"/>
    <property type="project" value="TreeGrafter"/>
</dbReference>
<dbReference type="OrthoDB" id="10250354at2759"/>
<dbReference type="AlphaFoldDB" id="A0A1Z5JTU8"/>
<dbReference type="EMBL" id="BDSP01000114">
    <property type="protein sequence ID" value="GAX17208.1"/>
    <property type="molecule type" value="Genomic_DNA"/>
</dbReference>
<dbReference type="PANTHER" id="PTHR43948:SF10">
    <property type="entry name" value="MRJ, ISOFORM E"/>
    <property type="match status" value="1"/>
</dbReference>
<dbReference type="Gene3D" id="1.10.287.110">
    <property type="entry name" value="DnaJ domain"/>
    <property type="match status" value="1"/>
</dbReference>
<feature type="region of interest" description="Disordered" evidence="1">
    <location>
        <begin position="242"/>
        <end position="315"/>
    </location>
</feature>
<dbReference type="Pfam" id="PF00226">
    <property type="entry name" value="DnaJ"/>
    <property type="match status" value="1"/>
</dbReference>
<dbReference type="PRINTS" id="PR00625">
    <property type="entry name" value="JDOMAIN"/>
</dbReference>
<reference evidence="3 4" key="1">
    <citation type="journal article" date="2015" name="Plant Cell">
        <title>Oil accumulation by the oleaginous diatom Fistulifera solaris as revealed by the genome and transcriptome.</title>
        <authorList>
            <person name="Tanaka T."/>
            <person name="Maeda Y."/>
            <person name="Veluchamy A."/>
            <person name="Tanaka M."/>
            <person name="Abida H."/>
            <person name="Marechal E."/>
            <person name="Bowler C."/>
            <person name="Muto M."/>
            <person name="Sunaga Y."/>
            <person name="Tanaka M."/>
            <person name="Yoshino T."/>
            <person name="Taniguchi T."/>
            <person name="Fukuda Y."/>
            <person name="Nemoto M."/>
            <person name="Matsumoto M."/>
            <person name="Wong P.S."/>
            <person name="Aburatani S."/>
            <person name="Fujibuchi W."/>
        </authorList>
    </citation>
    <scope>NUCLEOTIDE SEQUENCE [LARGE SCALE GENOMIC DNA]</scope>
    <source>
        <strain evidence="3 4">JPCC DA0580</strain>
    </source>
</reference>
<dbReference type="InterPro" id="IPR001623">
    <property type="entry name" value="DnaJ_domain"/>
</dbReference>
<dbReference type="SUPFAM" id="SSF46565">
    <property type="entry name" value="Chaperone J-domain"/>
    <property type="match status" value="1"/>
</dbReference>
<dbReference type="CDD" id="cd06257">
    <property type="entry name" value="DnaJ"/>
    <property type="match status" value="1"/>
</dbReference>
<dbReference type="InterPro" id="IPR036869">
    <property type="entry name" value="J_dom_sf"/>
</dbReference>
<dbReference type="InterPro" id="IPR018253">
    <property type="entry name" value="DnaJ_domain_CS"/>
</dbReference>
<name>A0A1Z5JTU8_FISSO</name>
<evidence type="ECO:0000313" key="4">
    <source>
        <dbReference type="Proteomes" id="UP000198406"/>
    </source>
</evidence>
<dbReference type="PROSITE" id="PS50076">
    <property type="entry name" value="DNAJ_2"/>
    <property type="match status" value="1"/>
</dbReference>
<comment type="caution">
    <text evidence="3">The sequence shown here is derived from an EMBL/GenBank/DDBJ whole genome shotgun (WGS) entry which is preliminary data.</text>
</comment>
<proteinExistence type="predicted"/>
<dbReference type="GO" id="GO:0005737">
    <property type="term" value="C:cytoplasm"/>
    <property type="evidence" value="ECO:0007669"/>
    <property type="project" value="TreeGrafter"/>
</dbReference>